<dbReference type="PANTHER" id="PTHR30329">
    <property type="entry name" value="STATOR ELEMENT OF FLAGELLAR MOTOR COMPLEX"/>
    <property type="match status" value="1"/>
</dbReference>
<feature type="region of interest" description="Disordered" evidence="5">
    <location>
        <begin position="1"/>
        <end position="21"/>
    </location>
</feature>
<evidence type="ECO:0000313" key="8">
    <source>
        <dbReference type="Proteomes" id="UP000004870"/>
    </source>
</evidence>
<evidence type="ECO:0000313" key="7">
    <source>
        <dbReference type="EMBL" id="EEV88292.1"/>
    </source>
</evidence>
<dbReference type="EMBL" id="ACKY01000095">
    <property type="protein sequence ID" value="EEV88292.1"/>
    <property type="molecule type" value="Genomic_DNA"/>
</dbReference>
<dbReference type="Gene3D" id="3.30.1330.60">
    <property type="entry name" value="OmpA-like domain"/>
    <property type="match status" value="1"/>
</dbReference>
<dbReference type="SUPFAM" id="SSF103088">
    <property type="entry name" value="OmpA-like"/>
    <property type="match status" value="1"/>
</dbReference>
<dbReference type="STRING" id="2718.CHUV0807_1317"/>
<dbReference type="PROSITE" id="PS51123">
    <property type="entry name" value="OMPA_2"/>
    <property type="match status" value="1"/>
</dbReference>
<dbReference type="CDD" id="cd07185">
    <property type="entry name" value="OmpA_C-like"/>
    <property type="match status" value="1"/>
</dbReference>
<comment type="caution">
    <text evidence="7">The sequence shown here is derived from an EMBL/GenBank/DDBJ whole genome shotgun (WGS) entry which is preliminary data.</text>
</comment>
<evidence type="ECO:0000256" key="2">
    <source>
        <dbReference type="ARBA" id="ARBA00023136"/>
    </source>
</evidence>
<evidence type="ECO:0000256" key="5">
    <source>
        <dbReference type="SAM" id="MobiDB-lite"/>
    </source>
</evidence>
<protein>
    <submittedName>
        <fullName evidence="7">OmpA family protein</fullName>
    </submittedName>
</protein>
<dbReference type="GO" id="GO:0009279">
    <property type="term" value="C:cell outer membrane"/>
    <property type="evidence" value="ECO:0007669"/>
    <property type="project" value="UniProtKB-SubCell"/>
</dbReference>
<dbReference type="AlphaFoldDB" id="C8NAS1"/>
<evidence type="ECO:0000259" key="6">
    <source>
        <dbReference type="PROSITE" id="PS51123"/>
    </source>
</evidence>
<dbReference type="HOGENOM" id="CLU_016890_6_0_6"/>
<keyword evidence="3" id="KW-0998">Cell outer membrane</keyword>
<feature type="domain" description="OmpA-like" evidence="6">
    <location>
        <begin position="120"/>
        <end position="232"/>
    </location>
</feature>
<gene>
    <name evidence="7" type="ORF">HMPREF0198_1599</name>
</gene>
<dbReference type="Pfam" id="PF05433">
    <property type="entry name" value="Rick_17kDa_Anti"/>
    <property type="match status" value="1"/>
</dbReference>
<comment type="subcellular location">
    <subcellularLocation>
        <location evidence="1">Cell outer membrane</location>
    </subcellularLocation>
</comment>
<reference evidence="7 8" key="1">
    <citation type="submission" date="2009-08" db="EMBL/GenBank/DDBJ databases">
        <authorList>
            <person name="Qin X."/>
            <person name="Bachman B."/>
            <person name="Battles P."/>
            <person name="Bell A."/>
            <person name="Bess C."/>
            <person name="Bickham C."/>
            <person name="Chaboub L."/>
            <person name="Chen D."/>
            <person name="Coyle M."/>
            <person name="Deiros D.R."/>
            <person name="Dinh H."/>
            <person name="Forbes L."/>
            <person name="Fowler G."/>
            <person name="Francisco L."/>
            <person name="Fu Q."/>
            <person name="Gubbala S."/>
            <person name="Hale W."/>
            <person name="Han Y."/>
            <person name="Hemphill L."/>
            <person name="Highlander S.K."/>
            <person name="Hirani K."/>
            <person name="Hogues M."/>
            <person name="Jackson L."/>
            <person name="Jakkamsetti A."/>
            <person name="Javaid M."/>
            <person name="Jiang H."/>
            <person name="Korchina V."/>
            <person name="Kovar C."/>
            <person name="Lara F."/>
            <person name="Lee S."/>
            <person name="Mata R."/>
            <person name="Mathew T."/>
            <person name="Moen C."/>
            <person name="Morales K."/>
            <person name="Munidasa M."/>
            <person name="Nazareth L."/>
            <person name="Ngo R."/>
            <person name="Nguyen L."/>
            <person name="Okwuonu G."/>
            <person name="Ongeri F."/>
            <person name="Patil S."/>
            <person name="Petrosino J."/>
            <person name="Pham C."/>
            <person name="Pham P."/>
            <person name="Pu L.-L."/>
            <person name="Puazo M."/>
            <person name="Raj R."/>
            <person name="Reid J."/>
            <person name="Rouhana J."/>
            <person name="Saada N."/>
            <person name="Shang Y."/>
            <person name="Simmons D."/>
            <person name="Thornton R."/>
            <person name="Warren J."/>
            <person name="Weissenberger G."/>
            <person name="Zhang J."/>
            <person name="Zhang L."/>
            <person name="Zhou C."/>
            <person name="Zhu D."/>
            <person name="Muzny D."/>
            <person name="Worley K."/>
            <person name="Gibbs R."/>
        </authorList>
    </citation>
    <scope>NUCLEOTIDE SEQUENCE [LARGE SCALE GENOMIC DNA]</scope>
    <source>
        <strain evidence="8">ATCC 15826 / DSM 8339 / NCTC 10426 / 6573</strain>
    </source>
</reference>
<evidence type="ECO:0000256" key="3">
    <source>
        <dbReference type="ARBA" id="ARBA00023237"/>
    </source>
</evidence>
<dbReference type="PRINTS" id="PR01021">
    <property type="entry name" value="OMPADOMAIN"/>
</dbReference>
<dbReference type="InterPro" id="IPR006665">
    <property type="entry name" value="OmpA-like"/>
</dbReference>
<name>C8NAS1_CARH6</name>
<accession>C8NAS1</accession>
<evidence type="ECO:0000256" key="1">
    <source>
        <dbReference type="ARBA" id="ARBA00004442"/>
    </source>
</evidence>
<organism evidence="7 8">
    <name type="scientific">Cardiobacterium hominis (strain ATCC 15826 / DSM 8339 / NCTC 10426 / 6573)</name>
    <dbReference type="NCBI Taxonomy" id="638300"/>
    <lineage>
        <taxon>Bacteria</taxon>
        <taxon>Pseudomonadati</taxon>
        <taxon>Pseudomonadota</taxon>
        <taxon>Gammaproteobacteria</taxon>
        <taxon>Cardiobacteriales</taxon>
        <taxon>Cardiobacteriaceae</taxon>
        <taxon>Cardiobacterium</taxon>
    </lineage>
</organism>
<sequence>MKGSAGIAIMPRSQSNGEKTMKKSNLGLVAGLSAMMIAGCETAGGGFGGMANQSTAMGTAIGALAGGVVGHQIDDDKGRYIGAVAGALAGAAIGNYMDRQQEQLQQQVANSGVQVQRVNESTIQLNIQSEVLFDVDKAVIKPNFYQPLGSIAQTLQQYPETVVHVYGFTDGSGSPQHNLQLSQRRAQSVAQYLAQQGINSQRFVVQGYGEQYASAENNPQDRRVAIYIKAIDQANPQAAYTPVF</sequence>
<proteinExistence type="predicted"/>
<keyword evidence="2 4" id="KW-0472">Membrane</keyword>
<dbReference type="InterPro" id="IPR036737">
    <property type="entry name" value="OmpA-like_sf"/>
</dbReference>
<dbReference type="InterPro" id="IPR006664">
    <property type="entry name" value="OMP_bac"/>
</dbReference>
<keyword evidence="8" id="KW-1185">Reference proteome</keyword>
<dbReference type="Pfam" id="PF00691">
    <property type="entry name" value="OmpA"/>
    <property type="match status" value="1"/>
</dbReference>
<dbReference type="InterPro" id="IPR050330">
    <property type="entry name" value="Bact_OuterMem_StrucFunc"/>
</dbReference>
<dbReference type="PANTHER" id="PTHR30329:SF21">
    <property type="entry name" value="LIPOPROTEIN YIAD-RELATED"/>
    <property type="match status" value="1"/>
</dbReference>
<evidence type="ECO:0000256" key="4">
    <source>
        <dbReference type="PROSITE-ProRule" id="PRU00473"/>
    </source>
</evidence>
<dbReference type="Proteomes" id="UP000004870">
    <property type="component" value="Unassembled WGS sequence"/>
</dbReference>
<dbReference type="InterPro" id="IPR008816">
    <property type="entry name" value="Gly_zipper_2TM_dom"/>
</dbReference>